<dbReference type="RefSeq" id="WP_097383353.1">
    <property type="nucleotide sequence ID" value="NZ_CP023741.1"/>
</dbReference>
<reference evidence="2 4" key="1">
    <citation type="submission" date="2017-10" db="EMBL/GenBank/DDBJ databases">
        <title>Sphingobium yanoikuyae S72.</title>
        <authorList>
            <person name="Sanchez E."/>
            <person name="Bustos P."/>
            <person name="Mendoza P."/>
            <person name="Guo X."/>
            <person name="Mendoza A."/>
        </authorList>
    </citation>
    <scope>NUCLEOTIDE SEQUENCE [LARGE SCALE GENOMIC DNA]</scope>
    <source>
        <strain evidence="2 4">S72</strain>
    </source>
</reference>
<organism evidence="2 4">
    <name type="scientific">Sphingobium yanoikuyae</name>
    <name type="common">Sphingomonas yanoikuyae</name>
    <dbReference type="NCBI Taxonomy" id="13690"/>
    <lineage>
        <taxon>Bacteria</taxon>
        <taxon>Pseudomonadati</taxon>
        <taxon>Pseudomonadota</taxon>
        <taxon>Alphaproteobacteria</taxon>
        <taxon>Sphingomonadales</taxon>
        <taxon>Sphingomonadaceae</taxon>
        <taxon>Sphingobium</taxon>
    </lineage>
</organism>
<feature type="transmembrane region" description="Helical" evidence="1">
    <location>
        <begin position="59"/>
        <end position="84"/>
    </location>
</feature>
<evidence type="ECO:0000313" key="4">
    <source>
        <dbReference type="Proteomes" id="UP000219422"/>
    </source>
</evidence>
<evidence type="ECO:0000256" key="1">
    <source>
        <dbReference type="SAM" id="Phobius"/>
    </source>
</evidence>
<accession>A0A291MYE4</accession>
<keyword evidence="1" id="KW-0812">Transmembrane</keyword>
<feature type="transmembrane region" description="Helical" evidence="1">
    <location>
        <begin position="148"/>
        <end position="172"/>
    </location>
</feature>
<feature type="transmembrane region" description="Helical" evidence="1">
    <location>
        <begin position="96"/>
        <end position="116"/>
    </location>
</feature>
<keyword evidence="1" id="KW-0472">Membrane</keyword>
<proteinExistence type="predicted"/>
<dbReference type="Proteomes" id="UP001162318">
    <property type="component" value="Unassembled WGS sequence"/>
</dbReference>
<protein>
    <submittedName>
        <fullName evidence="2">Uncharacterized protein</fullName>
    </submittedName>
</protein>
<dbReference type="EMBL" id="JAOCKX010000005">
    <property type="protein sequence ID" value="MDH2130591.1"/>
    <property type="molecule type" value="Genomic_DNA"/>
</dbReference>
<dbReference type="EMBL" id="CP023741">
    <property type="protein sequence ID" value="ATI80116.1"/>
    <property type="molecule type" value="Genomic_DNA"/>
</dbReference>
<evidence type="ECO:0000313" key="2">
    <source>
        <dbReference type="EMBL" id="ATI80116.1"/>
    </source>
</evidence>
<evidence type="ECO:0000313" key="3">
    <source>
        <dbReference type="EMBL" id="MDH2130591.1"/>
    </source>
</evidence>
<dbReference type="Proteomes" id="UP000219422">
    <property type="component" value="Chromosome"/>
</dbReference>
<reference evidence="3" key="2">
    <citation type="submission" date="2022-09" db="EMBL/GenBank/DDBJ databases">
        <title>Intensive care unit water sources are persistently colonized with multi-drug resistant bacteria and are the site of extensive horizontal gene transfer of antibiotic resistance genes.</title>
        <authorList>
            <person name="Diorio-Toth L."/>
        </authorList>
    </citation>
    <scope>NUCLEOTIDE SEQUENCE</scope>
    <source>
        <strain evidence="3">GD03659</strain>
    </source>
</reference>
<sequence>MSYQSSTAVNARWALTFLLLVWALANGGPAIAVFAERAFDPLNWRLNEMEPIFRNSRTWGGYWALGSVVSTAIVAVPIACIALLRKPDGETRSLRMSAFLTLAIWFALFGILYFSMGFGGQMRPMSDPLCLGVETPGPDNCDVNGANFFMLALPTINAIVSATLLTFTWFIYRRESET</sequence>
<name>A0A291MYE4_SPHYA</name>
<dbReference type="KEGG" id="sya:A6768_08915"/>
<dbReference type="AlphaFoldDB" id="A0A291MYE4"/>
<gene>
    <name evidence="2" type="ORF">A6768_08915</name>
    <name evidence="3" type="ORF">N5J77_05600</name>
</gene>
<keyword evidence="1" id="KW-1133">Transmembrane helix</keyword>
<dbReference type="GeneID" id="57776954"/>